<dbReference type="SUPFAM" id="SSF57850">
    <property type="entry name" value="RING/U-box"/>
    <property type="match status" value="1"/>
</dbReference>
<dbReference type="GO" id="GO:0005737">
    <property type="term" value="C:cytoplasm"/>
    <property type="evidence" value="ECO:0007669"/>
    <property type="project" value="UniProtKB-SubCell"/>
</dbReference>
<dbReference type="InterPro" id="IPR045132">
    <property type="entry name" value="UBE4"/>
</dbReference>
<dbReference type="Proteomes" id="UP000572268">
    <property type="component" value="Unassembled WGS sequence"/>
</dbReference>
<keyword evidence="7" id="KW-0963">Cytoplasm</keyword>
<dbReference type="InterPro" id="IPR013083">
    <property type="entry name" value="Znf_RING/FYVE/PHD"/>
</dbReference>
<keyword evidence="8" id="KW-0808">Transferase</keyword>
<evidence type="ECO:0000256" key="4">
    <source>
        <dbReference type="ARBA" id="ARBA00004906"/>
    </source>
</evidence>
<dbReference type="GO" id="GO:0005634">
    <property type="term" value="C:nucleus"/>
    <property type="evidence" value="ECO:0007669"/>
    <property type="project" value="UniProtKB-SubCell"/>
</dbReference>
<sequence length="1085" mass="122020">MDLTARTEHLLTRVLRVTLDPEAAAAHKDLDLVTVEGTTGPIRVDILSSFGAQIICLWLMLVPYIKELRESITAIAGGVRTMPPCIEEDRHHGVMILDEVFVARLSQLNTLGAQLSYMVEVYNRIEDEANRSYRGDLQDKIHEAVIKPLRECHIRYLSMVLQCPELFGRPPAELYASGAELADFVNFGHMPMPLLVKLVTEINDSGGSEVLSPLILPVIGSWTNKIIQDRGHGLHQCGAGPEAAKLAMLMKQQKVIAELVTSLPVWYTEPPPAPRMPNDRRPPQNKNAFHLQTTTILGKMLSPSAIDHNLLDPQELPKSVKRQNFNISRMSLAGLGQMINTVRAQQTAVIDQTLQIIQPALRANEKTRMKVLLWLASALTNSAQRATMGWQNQNSPNGAALADQLQHATSQLHGNLERFRLLSQGMLTKIKGVVSTGCGLNTAWVIFELCLPIKLEQSAEIDCSMMVSENPEVKTIMGILQEEAKMGDSDTIAKVPRPDPHRATKFVSQIFWEAVQALHIFVCPALKEAETMLSAASVFHQKQKMDLMADGYAEYHCYDSVVDSPRFVDSLAHCINLMMSLFLVKVIPDDTPERTKPAASGIPQGVYALNIMNDSSIELSDDMAVLPTCIIDDIVDVLHYYRNTSKIVEQTNRGNRGDIFNGLNCDLLLLFVIWTLGSEKCKNPSVRGQAAKVLKSLSKQPRFARQIESADFCVRNIVPACIRVFTAVEKTKQSYYDIRMHVKFELRIPIQKLFEQVLPLPKHRAQLQAFAVEQSEEFCKFVNQLLNDTTYLLDEGLDSLTAIRKHESHQAAGSSDDPMEGTAGLGVERSIEEEDEVNGEDMYRRSRTDAKAHCKQYMSMGHQTVSTLHAMCKEAANVILDDRVVLEQMLTSCLDPCIDRLVGPKCLELKGKSYDFNEYNFDPKDLLRKLAEMYVYLARGGGTEKISRIVADDQRYYSPQTFNKAVTILRRERLLVGDEFNEFEAFVKHLNDTASKREEAMDNVEIPDNYLDPIMAEVMIDPVRLPGSGQIMDRRHIVRIILSDDHDPFTREPLKVEDLESLPELRDEIHAFCKKHNIDLDEEME</sequence>
<evidence type="ECO:0000256" key="9">
    <source>
        <dbReference type="ARBA" id="ARBA00022786"/>
    </source>
</evidence>
<organism evidence="12 13">
    <name type="scientific">Perkinsus olseni</name>
    <name type="common">Perkinsus atlanticus</name>
    <dbReference type="NCBI Taxonomy" id="32597"/>
    <lineage>
        <taxon>Eukaryota</taxon>
        <taxon>Sar</taxon>
        <taxon>Alveolata</taxon>
        <taxon>Perkinsozoa</taxon>
        <taxon>Perkinsea</taxon>
        <taxon>Perkinsida</taxon>
        <taxon>Perkinsidae</taxon>
        <taxon>Perkinsus</taxon>
    </lineage>
</organism>
<evidence type="ECO:0000256" key="3">
    <source>
        <dbReference type="ARBA" id="ARBA00004496"/>
    </source>
</evidence>
<comment type="similarity">
    <text evidence="5">Belongs to the ubiquitin conjugation factor E4 family.</text>
</comment>
<dbReference type="Pfam" id="PF04564">
    <property type="entry name" value="U-box"/>
    <property type="match status" value="1"/>
</dbReference>
<dbReference type="Gene3D" id="3.30.40.10">
    <property type="entry name" value="Zinc/RING finger domain, C3HC4 (zinc finger)"/>
    <property type="match status" value="1"/>
</dbReference>
<evidence type="ECO:0000256" key="8">
    <source>
        <dbReference type="ARBA" id="ARBA00022679"/>
    </source>
</evidence>
<accession>A0A7J6LTC3</accession>
<evidence type="ECO:0000313" key="12">
    <source>
        <dbReference type="EMBL" id="KAF4662454.1"/>
    </source>
</evidence>
<comment type="caution">
    <text evidence="12">The sequence shown here is derived from an EMBL/GenBank/DDBJ whole genome shotgun (WGS) entry which is preliminary data.</text>
</comment>
<dbReference type="PANTHER" id="PTHR13931:SF2">
    <property type="entry name" value="UBIQUITIN CONJUGATION FACTOR E4 B"/>
    <property type="match status" value="1"/>
</dbReference>
<gene>
    <name evidence="12" type="ORF">FOL46_005274</name>
</gene>
<dbReference type="EC" id="2.3.2.27" evidence="6"/>
<evidence type="ECO:0000256" key="7">
    <source>
        <dbReference type="ARBA" id="ARBA00022490"/>
    </source>
</evidence>
<dbReference type="InterPro" id="IPR019474">
    <property type="entry name" value="Ub_conjug_fac_E4_core"/>
</dbReference>
<comment type="subcellular location">
    <subcellularLocation>
        <location evidence="3">Cytoplasm</location>
    </subcellularLocation>
    <subcellularLocation>
        <location evidence="2">Nucleus</location>
    </subcellularLocation>
</comment>
<evidence type="ECO:0000256" key="10">
    <source>
        <dbReference type="ARBA" id="ARBA00023242"/>
    </source>
</evidence>
<proteinExistence type="inferred from homology"/>
<dbReference type="GO" id="GO:0006511">
    <property type="term" value="P:ubiquitin-dependent protein catabolic process"/>
    <property type="evidence" value="ECO:0007669"/>
    <property type="project" value="InterPro"/>
</dbReference>
<dbReference type="UniPathway" id="UPA00143"/>
<evidence type="ECO:0000256" key="6">
    <source>
        <dbReference type="ARBA" id="ARBA00012483"/>
    </source>
</evidence>
<evidence type="ECO:0000313" key="13">
    <source>
        <dbReference type="Proteomes" id="UP000572268"/>
    </source>
</evidence>
<evidence type="ECO:0000259" key="11">
    <source>
        <dbReference type="PROSITE" id="PS51698"/>
    </source>
</evidence>
<dbReference type="GO" id="GO:0036503">
    <property type="term" value="P:ERAD pathway"/>
    <property type="evidence" value="ECO:0007669"/>
    <property type="project" value="InterPro"/>
</dbReference>
<dbReference type="GO" id="GO:0000209">
    <property type="term" value="P:protein polyubiquitination"/>
    <property type="evidence" value="ECO:0007669"/>
    <property type="project" value="TreeGrafter"/>
</dbReference>
<reference evidence="12 13" key="1">
    <citation type="submission" date="2020-04" db="EMBL/GenBank/DDBJ databases">
        <title>Perkinsus olseni comparative genomics.</title>
        <authorList>
            <person name="Bogema D.R."/>
        </authorList>
    </citation>
    <scope>NUCLEOTIDE SEQUENCE [LARGE SCALE GENOMIC DNA]</scope>
    <source>
        <strain evidence="12">ATCC PRA-31</strain>
    </source>
</reference>
<dbReference type="AlphaFoldDB" id="A0A7J6LTC3"/>
<comment type="catalytic activity">
    <reaction evidence="1">
        <text>S-ubiquitinyl-[E2 ubiquitin-conjugating enzyme]-L-cysteine + [acceptor protein]-L-lysine = [E2 ubiquitin-conjugating enzyme]-L-cysteine + N(6)-ubiquitinyl-[acceptor protein]-L-lysine.</text>
        <dbReference type="EC" id="2.3.2.27"/>
    </reaction>
</comment>
<dbReference type="InterPro" id="IPR003613">
    <property type="entry name" value="Ubox_domain"/>
</dbReference>
<dbReference type="Pfam" id="PF10408">
    <property type="entry name" value="Ufd2P_core"/>
    <property type="match status" value="1"/>
</dbReference>
<comment type="pathway">
    <text evidence="4">Protein modification; protein ubiquitination.</text>
</comment>
<dbReference type="GO" id="GO:0000151">
    <property type="term" value="C:ubiquitin ligase complex"/>
    <property type="evidence" value="ECO:0007669"/>
    <property type="project" value="InterPro"/>
</dbReference>
<dbReference type="PROSITE" id="PS51698">
    <property type="entry name" value="U_BOX"/>
    <property type="match status" value="1"/>
</dbReference>
<evidence type="ECO:0000256" key="1">
    <source>
        <dbReference type="ARBA" id="ARBA00000900"/>
    </source>
</evidence>
<feature type="domain" description="U-box" evidence="11">
    <location>
        <begin position="1005"/>
        <end position="1079"/>
    </location>
</feature>
<protein>
    <recommendedName>
        <fullName evidence="6">RING-type E3 ubiquitin transferase</fullName>
        <ecNumber evidence="6">2.3.2.27</ecNumber>
    </recommendedName>
</protein>
<evidence type="ECO:0000256" key="2">
    <source>
        <dbReference type="ARBA" id="ARBA00004123"/>
    </source>
</evidence>
<keyword evidence="9" id="KW-0833">Ubl conjugation pathway</keyword>
<dbReference type="EMBL" id="JABANN010000319">
    <property type="protein sequence ID" value="KAF4662454.1"/>
    <property type="molecule type" value="Genomic_DNA"/>
</dbReference>
<name>A0A7J6LTC3_PEROL</name>
<dbReference type="SMART" id="SM00504">
    <property type="entry name" value="Ubox"/>
    <property type="match status" value="1"/>
</dbReference>
<dbReference type="PANTHER" id="PTHR13931">
    <property type="entry name" value="UBIQUITINATION FACTOR E4"/>
    <property type="match status" value="1"/>
</dbReference>
<dbReference type="GO" id="GO:0034450">
    <property type="term" value="F:ubiquitin-ubiquitin ligase activity"/>
    <property type="evidence" value="ECO:0007669"/>
    <property type="project" value="InterPro"/>
</dbReference>
<dbReference type="FunFam" id="3.30.40.10:FF:000055">
    <property type="entry name" value="Ubiquitin conjugation factor e4 a"/>
    <property type="match status" value="1"/>
</dbReference>
<keyword evidence="10" id="KW-0539">Nucleus</keyword>
<evidence type="ECO:0000256" key="5">
    <source>
        <dbReference type="ARBA" id="ARBA00007434"/>
    </source>
</evidence>